<dbReference type="Proteomes" id="UP000283509">
    <property type="component" value="Unassembled WGS sequence"/>
</dbReference>
<dbReference type="AlphaFoldDB" id="A0A423SWC9"/>
<dbReference type="InterPro" id="IPR015155">
    <property type="entry name" value="PFU"/>
</dbReference>
<dbReference type="PANTHER" id="PTHR19849">
    <property type="entry name" value="PHOSPHOLIPASE A-2-ACTIVATING PROTEIN"/>
    <property type="match status" value="1"/>
</dbReference>
<dbReference type="InterPro" id="IPR001680">
    <property type="entry name" value="WD40_rpt"/>
</dbReference>
<dbReference type="SUPFAM" id="SSF48371">
    <property type="entry name" value="ARM repeat"/>
    <property type="match status" value="1"/>
</dbReference>
<keyword evidence="11" id="KW-1185">Reference proteome</keyword>
<dbReference type="GO" id="GO:0043161">
    <property type="term" value="P:proteasome-mediated ubiquitin-dependent protein catabolic process"/>
    <property type="evidence" value="ECO:0007669"/>
    <property type="project" value="TreeGrafter"/>
</dbReference>
<comment type="caution">
    <text evidence="10">The sequence shown here is derived from an EMBL/GenBank/DDBJ whole genome shotgun (WGS) entry which is preliminary data.</text>
</comment>
<dbReference type="InterPro" id="IPR013535">
    <property type="entry name" value="PUL_dom"/>
</dbReference>
<dbReference type="Gene3D" id="2.130.10.10">
    <property type="entry name" value="YVTN repeat-like/Quinoprotein amine dehydrogenase"/>
    <property type="match status" value="1"/>
</dbReference>
<dbReference type="EMBL" id="QCYY01002659">
    <property type="protein sequence ID" value="ROT68502.1"/>
    <property type="molecule type" value="Genomic_DNA"/>
</dbReference>
<feature type="repeat" description="WD" evidence="6">
    <location>
        <begin position="10"/>
        <end position="40"/>
    </location>
</feature>
<keyword evidence="3" id="KW-0963">Cytoplasm</keyword>
<dbReference type="Gene3D" id="1.25.10.10">
    <property type="entry name" value="Leucine-rich Repeat Variant"/>
    <property type="match status" value="1"/>
</dbReference>
<keyword evidence="4 6" id="KW-0853">WD repeat</keyword>
<dbReference type="InterPro" id="IPR036322">
    <property type="entry name" value="WD40_repeat_dom_sf"/>
</dbReference>
<dbReference type="GO" id="GO:0005634">
    <property type="term" value="C:nucleus"/>
    <property type="evidence" value="ECO:0007669"/>
    <property type="project" value="TreeGrafter"/>
</dbReference>
<evidence type="ECO:0000313" key="10">
    <source>
        <dbReference type="EMBL" id="ROT68502.1"/>
    </source>
</evidence>
<comment type="similarity">
    <text evidence="2">Belongs to the WD repeat PLAP family.</text>
</comment>
<evidence type="ECO:0000259" key="8">
    <source>
        <dbReference type="PROSITE" id="PS51394"/>
    </source>
</evidence>
<dbReference type="Pfam" id="PF08324">
    <property type="entry name" value="PUL"/>
    <property type="match status" value="1"/>
</dbReference>
<evidence type="ECO:0000256" key="4">
    <source>
        <dbReference type="ARBA" id="ARBA00022574"/>
    </source>
</evidence>
<keyword evidence="5" id="KW-0677">Repeat</keyword>
<dbReference type="SUPFAM" id="SSF50978">
    <property type="entry name" value="WD40 repeat-like"/>
    <property type="match status" value="1"/>
</dbReference>
<name>A0A423SWC9_PENVA</name>
<dbReference type="Pfam" id="PF09070">
    <property type="entry name" value="PFU"/>
    <property type="match status" value="1"/>
</dbReference>
<reference evidence="10 11" key="2">
    <citation type="submission" date="2019-01" db="EMBL/GenBank/DDBJ databases">
        <title>The decoding of complex shrimp genome reveals the adaptation for benthos swimmer, frequently molting mechanism and breeding impact on genome.</title>
        <authorList>
            <person name="Sun Y."/>
            <person name="Gao Y."/>
            <person name="Yu Y."/>
        </authorList>
    </citation>
    <scope>NUCLEOTIDE SEQUENCE [LARGE SCALE GENOMIC DNA]</scope>
    <source>
        <tissue evidence="10">Muscle</tissue>
    </source>
</reference>
<dbReference type="STRING" id="6689.A0A423SWC9"/>
<evidence type="ECO:0000259" key="9">
    <source>
        <dbReference type="PROSITE" id="PS51396"/>
    </source>
</evidence>
<dbReference type="SMART" id="SM00320">
    <property type="entry name" value="WD40"/>
    <property type="match status" value="6"/>
</dbReference>
<accession>A0A423SWC9</accession>
<feature type="repeat" description="WD" evidence="6">
    <location>
        <begin position="206"/>
        <end position="236"/>
    </location>
</feature>
<reference evidence="10 11" key="1">
    <citation type="submission" date="2018-04" db="EMBL/GenBank/DDBJ databases">
        <authorList>
            <person name="Zhang X."/>
            <person name="Yuan J."/>
            <person name="Li F."/>
            <person name="Xiang J."/>
        </authorList>
    </citation>
    <scope>NUCLEOTIDE SEQUENCE [LARGE SCALE GENOMIC DNA]</scope>
    <source>
        <tissue evidence="10">Muscle</tissue>
    </source>
</reference>
<evidence type="ECO:0000256" key="3">
    <source>
        <dbReference type="ARBA" id="ARBA00022490"/>
    </source>
</evidence>
<evidence type="ECO:0000256" key="7">
    <source>
        <dbReference type="SAM" id="MobiDB-lite"/>
    </source>
</evidence>
<dbReference type="PANTHER" id="PTHR19849:SF0">
    <property type="entry name" value="PHOSPHOLIPASE A-2-ACTIVATING PROTEIN"/>
    <property type="match status" value="1"/>
</dbReference>
<dbReference type="PROSITE" id="PS50082">
    <property type="entry name" value="WD_REPEATS_2"/>
    <property type="match status" value="2"/>
</dbReference>
<proteinExistence type="inferred from homology"/>
<dbReference type="Pfam" id="PF00400">
    <property type="entry name" value="WD40"/>
    <property type="match status" value="6"/>
</dbReference>
<dbReference type="PROSITE" id="PS50294">
    <property type="entry name" value="WD_REPEATS_REGION"/>
    <property type="match status" value="1"/>
</dbReference>
<feature type="region of interest" description="Disordered" evidence="7">
    <location>
        <begin position="458"/>
        <end position="487"/>
    </location>
</feature>
<evidence type="ECO:0000256" key="6">
    <source>
        <dbReference type="PROSITE-ProRule" id="PRU00221"/>
    </source>
</evidence>
<comment type="subcellular location">
    <subcellularLocation>
        <location evidence="1">Cytoplasm</location>
    </subcellularLocation>
</comment>
<gene>
    <name evidence="10" type="ORF">C7M84_013303</name>
</gene>
<dbReference type="GO" id="GO:0005737">
    <property type="term" value="C:cytoplasm"/>
    <property type="evidence" value="ECO:0007669"/>
    <property type="project" value="UniProtKB-SubCell"/>
</dbReference>
<evidence type="ECO:0000256" key="5">
    <source>
        <dbReference type="ARBA" id="ARBA00022737"/>
    </source>
</evidence>
<dbReference type="GO" id="GO:0043130">
    <property type="term" value="F:ubiquitin binding"/>
    <property type="evidence" value="ECO:0007669"/>
    <property type="project" value="TreeGrafter"/>
</dbReference>
<dbReference type="Gene3D" id="3.10.20.870">
    <property type="entry name" value="PFU (PLAA family ubiquitin binding), C-terminal domain"/>
    <property type="match status" value="1"/>
</dbReference>
<feature type="domain" description="PFU" evidence="8">
    <location>
        <begin position="343"/>
        <end position="441"/>
    </location>
</feature>
<dbReference type="OrthoDB" id="10265988at2759"/>
<dbReference type="CDD" id="cd00200">
    <property type="entry name" value="WD40"/>
    <property type="match status" value="1"/>
</dbReference>
<dbReference type="InterPro" id="IPR038122">
    <property type="entry name" value="PFU_sf"/>
</dbReference>
<evidence type="ECO:0000256" key="1">
    <source>
        <dbReference type="ARBA" id="ARBA00004496"/>
    </source>
</evidence>
<evidence type="ECO:0000256" key="2">
    <source>
        <dbReference type="ARBA" id="ARBA00008495"/>
    </source>
</evidence>
<dbReference type="GO" id="GO:0010992">
    <property type="term" value="P:ubiquitin recycling"/>
    <property type="evidence" value="ECO:0007669"/>
    <property type="project" value="TreeGrafter"/>
</dbReference>
<feature type="domain" description="PUL" evidence="9">
    <location>
        <begin position="510"/>
        <end position="766"/>
    </location>
</feature>
<dbReference type="InterPro" id="IPR015943">
    <property type="entry name" value="WD40/YVTN_repeat-like_dom_sf"/>
</dbReference>
<sequence length="767" mass="81764">MATYKLRCNLLGHSKDVRAVAGTPEGHILTASRDNTARLWAPMENGINYEQKQVYTGHSGYVTSVCVVPGNANHPEGLVVTGSRDSTILAYSVSGGQPVYTLAGHSDTVSSLEWKNGLLISGSWDHNDPFDIRAGGDADQNPVSVLTASADKLIKLWVEGKECKTFSGHKDCVRGLAVLNNERFFSCSNDASVILWAISGESLATYYGHTNFIYSICVLGNGGFVTGGEDRTLRVWGSEGNCIQTIHVPAQSVWAVASLPNSDIICGSSDGTCRVFTSAAERQADPSDQKEFEESVAKSTMAVGDLGGVKKSELPGREALFAPGKRDGHTIMVREGEKVNCYSWSVASQQWTPVGEVVGGAGGSQGTSGKVLYEGKEYDFVFDVELDEGNRLKLPYNLSEDPYFAAQRFIHKHELPQEFLDQVATFIINNTKGMTLGVEGSSEMTDPFTGGSRYVPGNASGSGGGSDPFTGGNRYVPEAARPSTGSSAMVDPFTGASSYSTQGPVIPTSHFFPQRIPLRFEACNASGMAAKLIESNDKLSPEAQLSKEVLEGLVGAVSGTADTNPQLLAPLEKALQWPAEHVWPALDVLRLALRSEPMQKVWLADDRGDALVSLLVTLIHPPSPTTAQLLALRCLANMAAHEPGRCVLARAMAQVVSGTVGISPYPNKNIEIAAATVLLNYSVTLSTLGNIEDQCQILSGASVVAISAKDPEAQFRTLVALGTLLFQSDKCRSFAGSLDLKPVVQSLSNITNPSKVGECAGHVLRLL</sequence>
<dbReference type="PROSITE" id="PS51394">
    <property type="entry name" value="PFU"/>
    <property type="match status" value="1"/>
</dbReference>
<organism evidence="10 11">
    <name type="scientific">Penaeus vannamei</name>
    <name type="common">Whiteleg shrimp</name>
    <name type="synonym">Litopenaeus vannamei</name>
    <dbReference type="NCBI Taxonomy" id="6689"/>
    <lineage>
        <taxon>Eukaryota</taxon>
        <taxon>Metazoa</taxon>
        <taxon>Ecdysozoa</taxon>
        <taxon>Arthropoda</taxon>
        <taxon>Crustacea</taxon>
        <taxon>Multicrustacea</taxon>
        <taxon>Malacostraca</taxon>
        <taxon>Eumalacostraca</taxon>
        <taxon>Eucarida</taxon>
        <taxon>Decapoda</taxon>
        <taxon>Dendrobranchiata</taxon>
        <taxon>Penaeoidea</taxon>
        <taxon>Penaeidae</taxon>
        <taxon>Penaeus</taxon>
    </lineage>
</organism>
<protein>
    <submittedName>
        <fullName evidence="10">Putative phospholipase A-2-activating protein-like</fullName>
    </submittedName>
</protein>
<dbReference type="InterPro" id="IPR011989">
    <property type="entry name" value="ARM-like"/>
</dbReference>
<evidence type="ECO:0000313" key="11">
    <source>
        <dbReference type="Proteomes" id="UP000283509"/>
    </source>
</evidence>
<dbReference type="PROSITE" id="PS51396">
    <property type="entry name" value="PUL"/>
    <property type="match status" value="1"/>
</dbReference>
<dbReference type="InterPro" id="IPR016024">
    <property type="entry name" value="ARM-type_fold"/>
</dbReference>